<dbReference type="Proteomes" id="UP000287033">
    <property type="component" value="Unassembled WGS sequence"/>
</dbReference>
<feature type="non-terminal residue" evidence="1">
    <location>
        <position position="60"/>
    </location>
</feature>
<name>A0A401TC56_CHIPU</name>
<gene>
    <name evidence="1" type="ORF">chiPu_0024378</name>
</gene>
<comment type="caution">
    <text evidence="1">The sequence shown here is derived from an EMBL/GenBank/DDBJ whole genome shotgun (WGS) entry which is preliminary data.</text>
</comment>
<dbReference type="EMBL" id="BEZZ01038219">
    <property type="protein sequence ID" value="GCC40219.1"/>
    <property type="molecule type" value="Genomic_DNA"/>
</dbReference>
<reference evidence="1 2" key="1">
    <citation type="journal article" date="2018" name="Nat. Ecol. Evol.">
        <title>Shark genomes provide insights into elasmobranch evolution and the origin of vertebrates.</title>
        <authorList>
            <person name="Hara Y"/>
            <person name="Yamaguchi K"/>
            <person name="Onimaru K"/>
            <person name="Kadota M"/>
            <person name="Koyanagi M"/>
            <person name="Keeley SD"/>
            <person name="Tatsumi K"/>
            <person name="Tanaka K"/>
            <person name="Motone F"/>
            <person name="Kageyama Y"/>
            <person name="Nozu R"/>
            <person name="Adachi N"/>
            <person name="Nishimura O"/>
            <person name="Nakagawa R"/>
            <person name="Tanegashima C"/>
            <person name="Kiyatake I"/>
            <person name="Matsumoto R"/>
            <person name="Murakumo K"/>
            <person name="Nishida K"/>
            <person name="Terakita A"/>
            <person name="Kuratani S"/>
            <person name="Sato K"/>
            <person name="Hyodo S Kuraku.S."/>
        </authorList>
    </citation>
    <scope>NUCLEOTIDE SEQUENCE [LARGE SCALE GENOMIC DNA]</scope>
</reference>
<protein>
    <submittedName>
        <fullName evidence="1">Uncharacterized protein</fullName>
    </submittedName>
</protein>
<accession>A0A401TC56</accession>
<evidence type="ECO:0000313" key="1">
    <source>
        <dbReference type="EMBL" id="GCC40219.1"/>
    </source>
</evidence>
<dbReference type="AlphaFoldDB" id="A0A401TC56"/>
<dbReference type="STRING" id="137246.A0A401TC56"/>
<organism evidence="1 2">
    <name type="scientific">Chiloscyllium punctatum</name>
    <name type="common">Brownbanded bambooshark</name>
    <name type="synonym">Hemiscyllium punctatum</name>
    <dbReference type="NCBI Taxonomy" id="137246"/>
    <lineage>
        <taxon>Eukaryota</taxon>
        <taxon>Metazoa</taxon>
        <taxon>Chordata</taxon>
        <taxon>Craniata</taxon>
        <taxon>Vertebrata</taxon>
        <taxon>Chondrichthyes</taxon>
        <taxon>Elasmobranchii</taxon>
        <taxon>Galeomorphii</taxon>
        <taxon>Galeoidea</taxon>
        <taxon>Orectolobiformes</taxon>
        <taxon>Hemiscylliidae</taxon>
        <taxon>Chiloscyllium</taxon>
    </lineage>
</organism>
<proteinExistence type="predicted"/>
<dbReference type="OrthoDB" id="16982at2759"/>
<keyword evidence="2" id="KW-1185">Reference proteome</keyword>
<sequence>MTTTKTTLLAENEVEAQKLANNYKFGFKKWKSHVTQRPLEDRSAIVKELYSDLNVIRQYS</sequence>
<evidence type="ECO:0000313" key="2">
    <source>
        <dbReference type="Proteomes" id="UP000287033"/>
    </source>
</evidence>